<feature type="region of interest" description="Disordered" evidence="1">
    <location>
        <begin position="1"/>
        <end position="27"/>
    </location>
</feature>
<dbReference type="EMBL" id="JAKELL010000001">
    <property type="protein sequence ID" value="KAH9001657.1"/>
    <property type="molecule type" value="Genomic_DNA"/>
</dbReference>
<dbReference type="Proteomes" id="UP001201163">
    <property type="component" value="Unassembled WGS sequence"/>
</dbReference>
<organism evidence="2 3">
    <name type="scientific">Lactarius akahatsu</name>
    <dbReference type="NCBI Taxonomy" id="416441"/>
    <lineage>
        <taxon>Eukaryota</taxon>
        <taxon>Fungi</taxon>
        <taxon>Dikarya</taxon>
        <taxon>Basidiomycota</taxon>
        <taxon>Agaricomycotina</taxon>
        <taxon>Agaricomycetes</taxon>
        <taxon>Russulales</taxon>
        <taxon>Russulaceae</taxon>
        <taxon>Lactarius</taxon>
    </lineage>
</organism>
<gene>
    <name evidence="2" type="ORF">EDB92DRAFT_1966170</name>
</gene>
<evidence type="ECO:0000313" key="2">
    <source>
        <dbReference type="EMBL" id="KAH9001657.1"/>
    </source>
</evidence>
<sequence length="558" mass="59055">MEPTQNRFDLLREPSPSPTLHEPTPSLHAAPALPAFISAREAMVLRDAMDEPIVLTPTPTPSESLNDSTLLPTLTPTGMVAVLADHAASPSLVDGLNNSASTASAEGGARLLTRITALEDGSSHHPSLATNPADHADDPEYLAVLGELLNVPHGVSQEDLSQITHPSQRLAATRPPTRRLILMAAFSKPSGSLTLPRLRNHPDWHSEHAQRVASTSHVGLTRPSMVPAPASPPVALSLFRDAVAAPGAPGDDSSSSSSASSDTPRGSPIRTGPEGSPSETGSHTPTEHSTILHEQGDHTRKSILVDTPSDSSHSDPQSRSPPEDMGRARRGGKMSTAPCRALDTSTPSFSPPQAYWNGGTQTQEAKDTLEELRTLAAQPRVAREALSQAQGAKVKTEQLADPMNPERLGYAYYIQKEGLPPLKEGVVVGSEESMNAAFDITTAALSLGLDAPAGAQLRAFSSSKWFRAAALILSAIIRAVLVSDHFFTPGDFSLPSSADTFQLAPGLPIPPTQRALLAEMAAQLTSELTALGENRLNRAEFWAAISERERTALQAARA</sequence>
<evidence type="ECO:0000256" key="1">
    <source>
        <dbReference type="SAM" id="MobiDB-lite"/>
    </source>
</evidence>
<protein>
    <submittedName>
        <fullName evidence="2">Uncharacterized protein</fullName>
    </submittedName>
</protein>
<reference evidence="2" key="1">
    <citation type="submission" date="2022-01" db="EMBL/GenBank/DDBJ databases">
        <title>Comparative genomics reveals a dynamic genome evolution in the ectomycorrhizal milk-cap (Lactarius) mushrooms.</title>
        <authorList>
            <consortium name="DOE Joint Genome Institute"/>
            <person name="Lebreton A."/>
            <person name="Tang N."/>
            <person name="Kuo A."/>
            <person name="LaButti K."/>
            <person name="Drula E."/>
            <person name="Barry K."/>
            <person name="Clum A."/>
            <person name="Lipzen A."/>
            <person name="Mousain D."/>
            <person name="Ng V."/>
            <person name="Wang R."/>
            <person name="Wang X."/>
            <person name="Dai Y."/>
            <person name="Henrissat B."/>
            <person name="Grigoriev I.V."/>
            <person name="Guerin-Laguette A."/>
            <person name="Yu F."/>
            <person name="Martin F.M."/>
        </authorList>
    </citation>
    <scope>NUCLEOTIDE SEQUENCE</scope>
    <source>
        <strain evidence="2">QP</strain>
    </source>
</reference>
<feature type="compositionally biased region" description="Polar residues" evidence="1">
    <location>
        <begin position="277"/>
        <end position="289"/>
    </location>
</feature>
<proteinExistence type="predicted"/>
<comment type="caution">
    <text evidence="2">The sequence shown here is derived from an EMBL/GenBank/DDBJ whole genome shotgun (WGS) entry which is preliminary data.</text>
</comment>
<keyword evidence="3" id="KW-1185">Reference proteome</keyword>
<feature type="region of interest" description="Disordered" evidence="1">
    <location>
        <begin position="245"/>
        <end position="354"/>
    </location>
</feature>
<feature type="compositionally biased region" description="Basic and acidic residues" evidence="1">
    <location>
        <begin position="290"/>
        <end position="300"/>
    </location>
</feature>
<name>A0AAD4LTE1_9AGAM</name>
<feature type="compositionally biased region" description="Low complexity" evidence="1">
    <location>
        <begin position="306"/>
        <end position="320"/>
    </location>
</feature>
<evidence type="ECO:0000313" key="3">
    <source>
        <dbReference type="Proteomes" id="UP001201163"/>
    </source>
</evidence>
<accession>A0AAD4LTE1</accession>
<feature type="compositionally biased region" description="Low complexity" evidence="1">
    <location>
        <begin position="245"/>
        <end position="268"/>
    </location>
</feature>
<dbReference type="AlphaFoldDB" id="A0AAD4LTE1"/>